<organism evidence="6 7">
    <name type="scientific">Ferriphaselus amnicola</name>
    <dbReference type="NCBI Taxonomy" id="1188319"/>
    <lineage>
        <taxon>Bacteria</taxon>
        <taxon>Pseudomonadati</taxon>
        <taxon>Pseudomonadota</taxon>
        <taxon>Betaproteobacteria</taxon>
        <taxon>Nitrosomonadales</taxon>
        <taxon>Gallionellaceae</taxon>
        <taxon>Ferriphaselus</taxon>
    </lineage>
</organism>
<feature type="domain" description="PABS" evidence="5">
    <location>
        <begin position="1"/>
        <end position="215"/>
    </location>
</feature>
<dbReference type="Proteomes" id="UP000033070">
    <property type="component" value="Chromosome"/>
</dbReference>
<feature type="active site" description="Proton acceptor" evidence="4">
    <location>
        <position position="131"/>
    </location>
</feature>
<evidence type="ECO:0000256" key="2">
    <source>
        <dbReference type="ARBA" id="ARBA00022679"/>
    </source>
</evidence>
<dbReference type="InterPro" id="IPR030374">
    <property type="entry name" value="PABS"/>
</dbReference>
<evidence type="ECO:0000256" key="3">
    <source>
        <dbReference type="ARBA" id="ARBA00023115"/>
    </source>
</evidence>
<dbReference type="STRING" id="1188319.OYT1_02598"/>
<keyword evidence="2 4" id="KW-0808">Transferase</keyword>
<dbReference type="AlphaFoldDB" id="A0A2Z6GBQ6"/>
<accession>A0A2Z6GBQ6</accession>
<evidence type="ECO:0000313" key="6">
    <source>
        <dbReference type="EMBL" id="BBE51051.1"/>
    </source>
</evidence>
<dbReference type="PANTHER" id="PTHR43317">
    <property type="entry name" value="THERMOSPERMINE SYNTHASE ACAULIS5"/>
    <property type="match status" value="1"/>
</dbReference>
<dbReference type="RefSeq" id="WP_062627695.1">
    <property type="nucleotide sequence ID" value="NZ_AP018738.1"/>
</dbReference>
<keyword evidence="7" id="KW-1185">Reference proteome</keyword>
<dbReference type="GO" id="GO:0006596">
    <property type="term" value="P:polyamine biosynthetic process"/>
    <property type="evidence" value="ECO:0007669"/>
    <property type="project" value="UniProtKB-UniRule"/>
</dbReference>
<dbReference type="NCBIfam" id="NF037959">
    <property type="entry name" value="MFS_SpdSyn"/>
    <property type="match status" value="1"/>
</dbReference>
<dbReference type="GO" id="GO:0016740">
    <property type="term" value="F:transferase activity"/>
    <property type="evidence" value="ECO:0007669"/>
    <property type="project" value="UniProtKB-UniRule"/>
</dbReference>
<dbReference type="Gene3D" id="3.40.50.150">
    <property type="entry name" value="Vaccinia Virus protein VP39"/>
    <property type="match status" value="1"/>
</dbReference>
<sequence length="250" mass="27729">MEFIIDIQERDGLRTMCFESKCVQGAMRIAQPWDLVLEYTQVMMAALLLREAKSQRRILLIGLGTGSLTKFLYRHCPQAHLTVVEISPRVVAAAREHFELPDDPTRLNIVVGDGVDFVQLAGTPYDLILVDGFNEFAHPGDLNTQPFYQNCRLRLSDQGLLVVNLIGLSHNYKGGYAYIESAFEGRAVRFPKCKSGNTIAIAATGDEVKLTLAELKERAKAFEARTGLDLQPMLDKLEVEPACSAGTLTI</sequence>
<evidence type="ECO:0000256" key="4">
    <source>
        <dbReference type="PROSITE-ProRule" id="PRU00354"/>
    </source>
</evidence>
<dbReference type="SUPFAM" id="SSF53335">
    <property type="entry name" value="S-adenosyl-L-methionine-dependent methyltransferases"/>
    <property type="match status" value="1"/>
</dbReference>
<dbReference type="Pfam" id="PF01564">
    <property type="entry name" value="Spermine_synth"/>
    <property type="match status" value="1"/>
</dbReference>
<proteinExistence type="inferred from homology"/>
<keyword evidence="3 4" id="KW-0620">Polyamine biosynthesis</keyword>
<comment type="similarity">
    <text evidence="1">Belongs to the spermidine/spermine synthase family.</text>
</comment>
<reference evidence="6 7" key="1">
    <citation type="submission" date="2018-06" db="EMBL/GenBank/DDBJ databases">
        <title>OYT1 Genome Sequencing.</title>
        <authorList>
            <person name="Kato S."/>
            <person name="Itoh T."/>
            <person name="Ohkuma M."/>
        </authorList>
    </citation>
    <scope>NUCLEOTIDE SEQUENCE [LARGE SCALE GENOMIC DNA]</scope>
    <source>
        <strain evidence="6 7">OYT1</strain>
    </source>
</reference>
<dbReference type="OrthoDB" id="117774at2"/>
<evidence type="ECO:0000259" key="5">
    <source>
        <dbReference type="PROSITE" id="PS51006"/>
    </source>
</evidence>
<dbReference type="PANTHER" id="PTHR43317:SF1">
    <property type="entry name" value="THERMOSPERMINE SYNTHASE ACAULIS5"/>
    <property type="match status" value="1"/>
</dbReference>
<dbReference type="PROSITE" id="PS51006">
    <property type="entry name" value="PABS_2"/>
    <property type="match status" value="1"/>
</dbReference>
<protein>
    <submittedName>
        <fullName evidence="6">Polyamine aminopropyltransferase</fullName>
    </submittedName>
</protein>
<dbReference type="KEGG" id="fam:OYT1_ch1497"/>
<name>A0A2Z6GBQ6_9PROT</name>
<dbReference type="EMBL" id="AP018738">
    <property type="protein sequence ID" value="BBE51051.1"/>
    <property type="molecule type" value="Genomic_DNA"/>
</dbReference>
<dbReference type="CDD" id="cd02440">
    <property type="entry name" value="AdoMet_MTases"/>
    <property type="match status" value="1"/>
</dbReference>
<evidence type="ECO:0000313" key="7">
    <source>
        <dbReference type="Proteomes" id="UP000033070"/>
    </source>
</evidence>
<gene>
    <name evidence="6" type="ORF">OYT1_ch1497</name>
</gene>
<evidence type="ECO:0000256" key="1">
    <source>
        <dbReference type="ARBA" id="ARBA00007867"/>
    </source>
</evidence>
<dbReference type="InterPro" id="IPR029063">
    <property type="entry name" value="SAM-dependent_MTases_sf"/>
</dbReference>